<dbReference type="InterPro" id="IPR042267">
    <property type="entry name" value="VTC_sf"/>
</dbReference>
<evidence type="ECO:0000313" key="2">
    <source>
        <dbReference type="EMBL" id="QDT56052.1"/>
    </source>
</evidence>
<dbReference type="GO" id="GO:0006799">
    <property type="term" value="P:polyphosphate biosynthetic process"/>
    <property type="evidence" value="ECO:0007669"/>
    <property type="project" value="UniProtKB-ARBA"/>
</dbReference>
<sequence length="280" mass="31788">MDSAFETVASDSWPVVTANDLGNWFPAVADHASPSPRPADHASPPSYELKYVLNEIDAVAVEQELSAWMTIDPHADPTLDRSYRISTVYADTPRFDVFHRATGHRRTKLRLRRYGDSSTIFLERKTKRGRQVSKERVQVGLKHLHRLASADPADWPGEDFRQELARRALLPVCAVSYLRRAYFGVTEEGRMRVTFDRGLQGQRVDDWTFAPALEGPGIAPDIVICEFKFRGAMPNAFKRAIARIQVFPGGFSKYRTCMKALGLQRREFLLEHEAIQGLRN</sequence>
<name>A0A517SIW2_9PLAN</name>
<keyword evidence="3" id="KW-1185">Reference proteome</keyword>
<dbReference type="KEGG" id="ccos:Pan44_41020"/>
<organism evidence="2 3">
    <name type="scientific">Caulifigura coniformis</name>
    <dbReference type="NCBI Taxonomy" id="2527983"/>
    <lineage>
        <taxon>Bacteria</taxon>
        <taxon>Pseudomonadati</taxon>
        <taxon>Planctomycetota</taxon>
        <taxon>Planctomycetia</taxon>
        <taxon>Planctomycetales</taxon>
        <taxon>Planctomycetaceae</taxon>
        <taxon>Caulifigura</taxon>
    </lineage>
</organism>
<dbReference type="EMBL" id="CP036271">
    <property type="protein sequence ID" value="QDT56052.1"/>
    <property type="molecule type" value="Genomic_DNA"/>
</dbReference>
<dbReference type="RefSeq" id="WP_145032824.1">
    <property type="nucleotide sequence ID" value="NZ_CP036271.1"/>
</dbReference>
<proteinExistence type="predicted"/>
<accession>A0A517SIW2</accession>
<dbReference type="InParanoid" id="A0A517SIW2"/>
<evidence type="ECO:0000313" key="3">
    <source>
        <dbReference type="Proteomes" id="UP000315700"/>
    </source>
</evidence>
<feature type="domain" description="VTC" evidence="1">
    <location>
        <begin position="47"/>
        <end position="261"/>
    </location>
</feature>
<dbReference type="AlphaFoldDB" id="A0A517SIW2"/>
<dbReference type="Gene3D" id="3.20.100.30">
    <property type="entry name" value="VTC, catalytic tunnel domain"/>
    <property type="match status" value="1"/>
</dbReference>
<dbReference type="InterPro" id="IPR018966">
    <property type="entry name" value="VTC_domain"/>
</dbReference>
<gene>
    <name evidence="2" type="ORF">Pan44_41020</name>
</gene>
<reference evidence="2 3" key="1">
    <citation type="submission" date="2019-02" db="EMBL/GenBank/DDBJ databases">
        <title>Deep-cultivation of Planctomycetes and their phenomic and genomic characterization uncovers novel biology.</title>
        <authorList>
            <person name="Wiegand S."/>
            <person name="Jogler M."/>
            <person name="Boedeker C."/>
            <person name="Pinto D."/>
            <person name="Vollmers J."/>
            <person name="Rivas-Marin E."/>
            <person name="Kohn T."/>
            <person name="Peeters S.H."/>
            <person name="Heuer A."/>
            <person name="Rast P."/>
            <person name="Oberbeckmann S."/>
            <person name="Bunk B."/>
            <person name="Jeske O."/>
            <person name="Meyerdierks A."/>
            <person name="Storesund J.E."/>
            <person name="Kallscheuer N."/>
            <person name="Luecker S."/>
            <person name="Lage O.M."/>
            <person name="Pohl T."/>
            <person name="Merkel B.J."/>
            <person name="Hornburger P."/>
            <person name="Mueller R.-W."/>
            <person name="Bruemmer F."/>
            <person name="Labrenz M."/>
            <person name="Spormann A.M."/>
            <person name="Op den Camp H."/>
            <person name="Overmann J."/>
            <person name="Amann R."/>
            <person name="Jetten M.S.M."/>
            <person name="Mascher T."/>
            <person name="Medema M.H."/>
            <person name="Devos D.P."/>
            <person name="Kaster A.-K."/>
            <person name="Ovreas L."/>
            <person name="Rohde M."/>
            <person name="Galperin M.Y."/>
            <person name="Jogler C."/>
        </authorList>
    </citation>
    <scope>NUCLEOTIDE SEQUENCE [LARGE SCALE GENOMIC DNA]</scope>
    <source>
        <strain evidence="2 3">Pan44</strain>
    </source>
</reference>
<dbReference type="SUPFAM" id="SSF55154">
    <property type="entry name" value="CYTH-like phosphatases"/>
    <property type="match status" value="1"/>
</dbReference>
<dbReference type="Pfam" id="PF09359">
    <property type="entry name" value="VTC"/>
    <property type="match status" value="1"/>
</dbReference>
<protein>
    <submittedName>
        <fullName evidence="2">VTC domain protein</fullName>
    </submittedName>
</protein>
<dbReference type="OrthoDB" id="281873at2"/>
<dbReference type="CDD" id="cd07750">
    <property type="entry name" value="PolyPPase_VTC_like"/>
    <property type="match status" value="1"/>
</dbReference>
<dbReference type="InterPro" id="IPR033469">
    <property type="entry name" value="CYTH-like_dom_sf"/>
</dbReference>
<dbReference type="Proteomes" id="UP000315700">
    <property type="component" value="Chromosome"/>
</dbReference>
<evidence type="ECO:0000259" key="1">
    <source>
        <dbReference type="Pfam" id="PF09359"/>
    </source>
</evidence>